<comment type="caution">
    <text evidence="2">The sequence shown here is derived from an EMBL/GenBank/DDBJ whole genome shotgun (WGS) entry which is preliminary data.</text>
</comment>
<proteinExistence type="predicted"/>
<dbReference type="EMBL" id="BMFY01000003">
    <property type="protein sequence ID" value="GGA08432.1"/>
    <property type="molecule type" value="Genomic_DNA"/>
</dbReference>
<dbReference type="AlphaFoldDB" id="A0A8J2XKC2"/>
<dbReference type="PANTHER" id="PTHR43194">
    <property type="entry name" value="HYDROLASE ALPHA/BETA FOLD FAMILY"/>
    <property type="match status" value="1"/>
</dbReference>
<sequence length="211" mass="21647">MTHLVVFIAGAGQDSRAWDEQVARLHGRPVLAVAPSDLATPFSFEAALGGLDERIRAAGASSVTLIGLSIGGMIATRYAAANPDRVTGLLLSGSQIRPNAALMRVQRAVLRAIPGRALPLPAGLDKTTFLSLLDAAAGVDLRADVPRIHAPALVLCGSKDRANLPAARALAATLPDAALRIVPGGGHDLAADAPDDVADAVRTLLERTAPA</sequence>
<dbReference type="InterPro" id="IPR029058">
    <property type="entry name" value="AB_hydrolase_fold"/>
</dbReference>
<accession>A0A8J2XKC2</accession>
<reference evidence="2" key="1">
    <citation type="journal article" date="2014" name="Int. J. Syst. Evol. Microbiol.">
        <title>Complete genome sequence of Corynebacterium casei LMG S-19264T (=DSM 44701T), isolated from a smear-ripened cheese.</title>
        <authorList>
            <consortium name="US DOE Joint Genome Institute (JGI-PGF)"/>
            <person name="Walter F."/>
            <person name="Albersmeier A."/>
            <person name="Kalinowski J."/>
            <person name="Ruckert C."/>
        </authorList>
    </citation>
    <scope>NUCLEOTIDE SEQUENCE</scope>
    <source>
        <strain evidence="2">CGMCC 1.12785</strain>
    </source>
</reference>
<keyword evidence="2" id="KW-0378">Hydrolase</keyword>
<dbReference type="RefSeq" id="WP_188549744.1">
    <property type="nucleotide sequence ID" value="NZ_BMFY01000003.1"/>
</dbReference>
<gene>
    <name evidence="2" type="ORF">GCM10011333_09150</name>
</gene>
<dbReference type="InterPro" id="IPR050228">
    <property type="entry name" value="Carboxylesterase_BioH"/>
</dbReference>
<dbReference type="PANTHER" id="PTHR43194:SF2">
    <property type="entry name" value="PEROXISOMAL MEMBRANE PROTEIN LPX1"/>
    <property type="match status" value="1"/>
</dbReference>
<name>A0A8J2XKC2_9MICO</name>
<dbReference type="Gene3D" id="3.40.50.1820">
    <property type="entry name" value="alpha/beta hydrolase"/>
    <property type="match status" value="1"/>
</dbReference>
<protein>
    <submittedName>
        <fullName evidence="2">Hydrolase</fullName>
    </submittedName>
</protein>
<evidence type="ECO:0000259" key="1">
    <source>
        <dbReference type="Pfam" id="PF12697"/>
    </source>
</evidence>
<dbReference type="SUPFAM" id="SSF53474">
    <property type="entry name" value="alpha/beta-Hydrolases"/>
    <property type="match status" value="1"/>
</dbReference>
<evidence type="ECO:0000313" key="3">
    <source>
        <dbReference type="Proteomes" id="UP000616114"/>
    </source>
</evidence>
<dbReference type="Proteomes" id="UP000616114">
    <property type="component" value="Unassembled WGS sequence"/>
</dbReference>
<evidence type="ECO:0000313" key="2">
    <source>
        <dbReference type="EMBL" id="GGA08432.1"/>
    </source>
</evidence>
<feature type="domain" description="AB hydrolase-1" evidence="1">
    <location>
        <begin position="5"/>
        <end position="200"/>
    </location>
</feature>
<keyword evidence="3" id="KW-1185">Reference proteome</keyword>
<dbReference type="InterPro" id="IPR000073">
    <property type="entry name" value="AB_hydrolase_1"/>
</dbReference>
<reference evidence="2" key="2">
    <citation type="submission" date="2020-09" db="EMBL/GenBank/DDBJ databases">
        <authorList>
            <person name="Sun Q."/>
            <person name="Zhou Y."/>
        </authorList>
    </citation>
    <scope>NUCLEOTIDE SEQUENCE</scope>
    <source>
        <strain evidence="2">CGMCC 1.12785</strain>
    </source>
</reference>
<dbReference type="GO" id="GO:0016787">
    <property type="term" value="F:hydrolase activity"/>
    <property type="evidence" value="ECO:0007669"/>
    <property type="project" value="UniProtKB-KW"/>
</dbReference>
<organism evidence="2 3">
    <name type="scientific">Sediminivirga luteola</name>
    <dbReference type="NCBI Taxonomy" id="1774748"/>
    <lineage>
        <taxon>Bacteria</taxon>
        <taxon>Bacillati</taxon>
        <taxon>Actinomycetota</taxon>
        <taxon>Actinomycetes</taxon>
        <taxon>Micrococcales</taxon>
        <taxon>Brevibacteriaceae</taxon>
        <taxon>Sediminivirga</taxon>
    </lineage>
</organism>
<dbReference type="Pfam" id="PF12697">
    <property type="entry name" value="Abhydrolase_6"/>
    <property type="match status" value="1"/>
</dbReference>